<dbReference type="Proteomes" id="UP001732700">
    <property type="component" value="Chromosome 6A"/>
</dbReference>
<reference evidence="1" key="1">
    <citation type="submission" date="2021-05" db="EMBL/GenBank/DDBJ databases">
        <authorList>
            <person name="Scholz U."/>
            <person name="Mascher M."/>
            <person name="Fiebig A."/>
        </authorList>
    </citation>
    <scope>NUCLEOTIDE SEQUENCE [LARGE SCALE GENOMIC DNA]</scope>
</reference>
<accession>A0ACD5Z1H0</accession>
<proteinExistence type="predicted"/>
<protein>
    <submittedName>
        <fullName evidence="1">Uncharacterized protein</fullName>
    </submittedName>
</protein>
<keyword evidence="2" id="KW-1185">Reference proteome</keyword>
<evidence type="ECO:0000313" key="1">
    <source>
        <dbReference type="EnsemblPlants" id="AVESA.00010b.r2.6AG1063560.1.CDS"/>
    </source>
</evidence>
<evidence type="ECO:0000313" key="2">
    <source>
        <dbReference type="Proteomes" id="UP001732700"/>
    </source>
</evidence>
<dbReference type="EnsemblPlants" id="AVESA.00010b.r2.6AG1063560.1">
    <property type="protein sequence ID" value="AVESA.00010b.r2.6AG1063560.1.CDS"/>
    <property type="gene ID" value="AVESA.00010b.r2.6AG1063560"/>
</dbReference>
<name>A0ACD5Z1H0_AVESA</name>
<organism evidence="1 2">
    <name type="scientific">Avena sativa</name>
    <name type="common">Oat</name>
    <dbReference type="NCBI Taxonomy" id="4498"/>
    <lineage>
        <taxon>Eukaryota</taxon>
        <taxon>Viridiplantae</taxon>
        <taxon>Streptophyta</taxon>
        <taxon>Embryophyta</taxon>
        <taxon>Tracheophyta</taxon>
        <taxon>Spermatophyta</taxon>
        <taxon>Magnoliopsida</taxon>
        <taxon>Liliopsida</taxon>
        <taxon>Poales</taxon>
        <taxon>Poaceae</taxon>
        <taxon>BOP clade</taxon>
        <taxon>Pooideae</taxon>
        <taxon>Poodae</taxon>
        <taxon>Poeae</taxon>
        <taxon>Poeae Chloroplast Group 1 (Aveneae type)</taxon>
        <taxon>Aveninae</taxon>
        <taxon>Avena</taxon>
    </lineage>
</organism>
<reference evidence="1" key="2">
    <citation type="submission" date="2025-09" db="UniProtKB">
        <authorList>
            <consortium name="EnsemblPlants"/>
        </authorList>
    </citation>
    <scope>IDENTIFICATION</scope>
</reference>
<sequence length="891" mass="96513">MATRAATNVATSSALSSHPAAPAGGTHVPPTSAGGTLAPAAPAAPVHNSYSPSLVSFSGVVDEPLDLRHGSYGAWREALELQLEIYHVLDHIAADAVPHPEDREWHLKDLCVKRWLRSTLSADLRSMVSTPTSTARDIWAAVEAVFLNNGMARAMNLTEELQQLKQLDTPLSTYCARVKAISDALRDVGFPLASHVLILKLVRGLHRRHETVGKLIQDQAATITFAAVVDKLSMDEMQTAGSSSPSTGSTTALLSVNRHGGQGTYGSPNTPSPNQGNQKHKRNNNHGGYNHNAASARPWTGYVQAWQLPFATPPRPAMAPGILGSRPPAVASAFTSFSPVQYPGHYGVPPYAVPPSVAASPQYGLSPPTPALFLLPASFGTPASTTTTAPVAFGSPSSPATTPSTSNVASFNQSALLGALHDLSLGTGGWVADTGASAHMTGHTARWVVRGFSQEHGIDYDETFSPVVKPSTIRLVLSLVVSSHWPIHQLDVKNAFLHGHLSEVVYCQQPLGFKDPAHPSHVCLLNKSLYGLKQAPRSWFTRFATYVATIGFQASKSDTSLFVLRTPDHNAYLLLYVDDIILTASSTSFLDHIISTLSSEFSMTDLGPLSHFLGISASRTSVGLHLSQKQYSLELIQRVDMTDCNPVTTPIDSGSKTSLTDGDLLDNPTHYRSLVGALQYLTLTRPEIAYAVHQTCLFMHAPRSTHLNLVKRIIRYIKGTLDHGTLLVPSSTSSLVAYSDADWAGYPDTRRSTTGFCVFLGENLISWSAKRQTTVSRSSAEAEYHVVAHVVAECCWIPQLLQELHQPVNRSTVVYCDNVSAVYLSANPVQHRRTKHIEVDIHFVRDKVQLGESLSEREEHTRAAGGSTAGGRWWWRRLTLIKGEERIESGH</sequence>